<keyword evidence="4" id="KW-1185">Reference proteome</keyword>
<keyword evidence="2" id="KW-0472">Membrane</keyword>
<keyword evidence="2" id="KW-1133">Transmembrane helix</keyword>
<dbReference type="Gene3D" id="3.30.700.10">
    <property type="entry name" value="Glycoprotein, Type 4 Pilin"/>
    <property type="match status" value="1"/>
</dbReference>
<accession>A0A9X3N3R4</accession>
<dbReference type="Pfam" id="PF07963">
    <property type="entry name" value="N_methyl"/>
    <property type="match status" value="1"/>
</dbReference>
<dbReference type="Proteomes" id="UP001149140">
    <property type="component" value="Unassembled WGS sequence"/>
</dbReference>
<dbReference type="GO" id="GO:0015628">
    <property type="term" value="P:protein secretion by the type II secretion system"/>
    <property type="evidence" value="ECO:0007669"/>
    <property type="project" value="InterPro"/>
</dbReference>
<evidence type="ECO:0000256" key="2">
    <source>
        <dbReference type="SAM" id="Phobius"/>
    </source>
</evidence>
<keyword evidence="2" id="KW-0812">Transmembrane</keyword>
<reference evidence="3" key="1">
    <citation type="submission" date="2022-10" db="EMBL/GenBank/DDBJ databases">
        <title>The WGS of Solirubrobacter ginsenosidimutans DSM 21036.</title>
        <authorList>
            <person name="Jiang Z."/>
        </authorList>
    </citation>
    <scope>NUCLEOTIDE SEQUENCE</scope>
    <source>
        <strain evidence="3">DSM 21036</strain>
    </source>
</reference>
<dbReference type="SUPFAM" id="SSF54523">
    <property type="entry name" value="Pili subunits"/>
    <property type="match status" value="1"/>
</dbReference>
<evidence type="ECO:0000256" key="1">
    <source>
        <dbReference type="ARBA" id="ARBA00022481"/>
    </source>
</evidence>
<sequence>MSPRADDGYTLVELLVAVLIIGILMAISVALLLNQQGKAQDAEAKTTVVTAAKAIEAYGTDHGGYGAATPDDLAKIERSLGQARGLTVTSTATTYTVAVDSLAAPGARFSLERNSSGESIRDCSLPGTGACRATADASGNRW</sequence>
<gene>
    <name evidence="3" type="ORF">OM076_39640</name>
</gene>
<comment type="caution">
    <text evidence="3">The sequence shown here is derived from an EMBL/GenBank/DDBJ whole genome shotgun (WGS) entry which is preliminary data.</text>
</comment>
<dbReference type="AlphaFoldDB" id="A0A9X3N3R4"/>
<dbReference type="InterPro" id="IPR012902">
    <property type="entry name" value="N_methyl_site"/>
</dbReference>
<dbReference type="RefSeq" id="WP_270045703.1">
    <property type="nucleotide sequence ID" value="NZ_JAPDOD010000066.1"/>
</dbReference>
<dbReference type="GO" id="GO:0015627">
    <property type="term" value="C:type II protein secretion system complex"/>
    <property type="evidence" value="ECO:0007669"/>
    <property type="project" value="InterPro"/>
</dbReference>
<dbReference type="InterPro" id="IPR000983">
    <property type="entry name" value="Bac_GSPG_pilin"/>
</dbReference>
<keyword evidence="1" id="KW-0488">Methylation</keyword>
<protein>
    <submittedName>
        <fullName evidence="3">Type II secretion system GspH family protein</fullName>
    </submittedName>
</protein>
<dbReference type="NCBIfam" id="TIGR02532">
    <property type="entry name" value="IV_pilin_GFxxxE"/>
    <property type="match status" value="1"/>
</dbReference>
<organism evidence="3 4">
    <name type="scientific">Solirubrobacter ginsenosidimutans</name>
    <dbReference type="NCBI Taxonomy" id="490573"/>
    <lineage>
        <taxon>Bacteria</taxon>
        <taxon>Bacillati</taxon>
        <taxon>Actinomycetota</taxon>
        <taxon>Thermoleophilia</taxon>
        <taxon>Solirubrobacterales</taxon>
        <taxon>Solirubrobacteraceae</taxon>
        <taxon>Solirubrobacter</taxon>
    </lineage>
</organism>
<proteinExistence type="predicted"/>
<dbReference type="InterPro" id="IPR045584">
    <property type="entry name" value="Pilin-like"/>
</dbReference>
<dbReference type="PRINTS" id="PR00813">
    <property type="entry name" value="BCTERIALGSPG"/>
</dbReference>
<name>A0A9X3N3R4_9ACTN</name>
<feature type="transmembrane region" description="Helical" evidence="2">
    <location>
        <begin position="12"/>
        <end position="33"/>
    </location>
</feature>
<evidence type="ECO:0000313" key="4">
    <source>
        <dbReference type="Proteomes" id="UP001149140"/>
    </source>
</evidence>
<dbReference type="EMBL" id="JAPDOD010000066">
    <property type="protein sequence ID" value="MDA0166445.1"/>
    <property type="molecule type" value="Genomic_DNA"/>
</dbReference>
<evidence type="ECO:0000313" key="3">
    <source>
        <dbReference type="EMBL" id="MDA0166445.1"/>
    </source>
</evidence>